<evidence type="ECO:0000313" key="5">
    <source>
        <dbReference type="Proteomes" id="UP000231878"/>
    </source>
</evidence>
<name>A0A069B8A4_BURPE</name>
<dbReference type="EMBL" id="PHRB01000001">
    <property type="protein sequence ID" value="PJO67948.1"/>
    <property type="molecule type" value="Genomic_DNA"/>
</dbReference>
<feature type="domain" description="MEKHLA" evidence="1">
    <location>
        <begin position="9"/>
        <end position="147"/>
    </location>
</feature>
<reference evidence="2 4" key="1">
    <citation type="submission" date="2014-08" db="EMBL/GenBank/DDBJ databases">
        <authorList>
            <person name="Bunnell A."/>
            <person name="Chain P.S."/>
            <person name="Chertkov O."/>
            <person name="Currie B.J."/>
            <person name="Daligault H.E."/>
            <person name="Davenport K.W."/>
            <person name="Davis C."/>
            <person name="Gleasner C.D."/>
            <person name="Johnson S.L."/>
            <person name="Kaestli M."/>
            <person name="Koren S."/>
            <person name="Kunde Y.A."/>
            <person name="Mayo M."/>
            <person name="McMurry K.K."/>
            <person name="Price E.P."/>
            <person name="Reitenga K.G."/>
            <person name="Robison R."/>
            <person name="Rosovitz M.J."/>
            <person name="Sarovich D.S."/>
            <person name="Teshima H."/>
        </authorList>
    </citation>
    <scope>NUCLEOTIDE SEQUENCE [LARGE SCALE GENOMIC DNA]</scope>
    <source>
        <strain evidence="2 4">MSHR44</strain>
    </source>
</reference>
<dbReference type="GeneID" id="93060359"/>
<evidence type="ECO:0000313" key="4">
    <source>
        <dbReference type="Proteomes" id="UP000030475"/>
    </source>
</evidence>
<evidence type="ECO:0000313" key="2">
    <source>
        <dbReference type="EMBL" id="KGX07701.1"/>
    </source>
</evidence>
<evidence type="ECO:0000313" key="3">
    <source>
        <dbReference type="EMBL" id="PJO67948.1"/>
    </source>
</evidence>
<dbReference type="OrthoDB" id="9794448at2"/>
<dbReference type="OMA" id="KSGRRFW"/>
<dbReference type="InterPro" id="IPR013978">
    <property type="entry name" value="MEKHLA"/>
</dbReference>
<organism evidence="2 4">
    <name type="scientific">Burkholderia pseudomallei</name>
    <name type="common">Pseudomonas pseudomallei</name>
    <dbReference type="NCBI Taxonomy" id="28450"/>
    <lineage>
        <taxon>Bacteria</taxon>
        <taxon>Pseudomonadati</taxon>
        <taxon>Pseudomonadota</taxon>
        <taxon>Betaproteobacteria</taxon>
        <taxon>Burkholderiales</taxon>
        <taxon>Burkholderiaceae</taxon>
        <taxon>Burkholderia</taxon>
        <taxon>pseudomallei group</taxon>
    </lineage>
</organism>
<evidence type="ECO:0000259" key="1">
    <source>
        <dbReference type="Pfam" id="PF08670"/>
    </source>
</evidence>
<reference evidence="3 5" key="2">
    <citation type="submission" date="2017-11" db="EMBL/GenBank/DDBJ databases">
        <title>Molecular characterization of Burkholderia pseudomallei and closely related isolates from Vietnam.</title>
        <authorList>
            <person name="Ustinov D.V."/>
            <person name="Antonov A.S."/>
            <person name="Avdusheva E.F."/>
            <person name="Shpak I.M."/>
            <person name="Zakharova I.B."/>
            <person name="Thi L.A."/>
            <person name="Teteryatnikova N."/>
            <person name="Lopasteyskaya Y.A."/>
            <person name="Kuzyutina J.A."/>
            <person name="Ngo T.N."/>
            <person name="Victorov D.V."/>
        </authorList>
    </citation>
    <scope>NUCLEOTIDE SEQUENCE [LARGE SCALE GENOMIC DNA]</scope>
    <source>
        <strain evidence="3 5">V1512</strain>
    </source>
</reference>
<dbReference type="Pfam" id="PF08670">
    <property type="entry name" value="MEKHLA"/>
    <property type="match status" value="1"/>
</dbReference>
<dbReference type="Proteomes" id="UP000231878">
    <property type="component" value="Unassembled WGS sequence"/>
</dbReference>
<gene>
    <name evidence="3" type="ORF">CWD88_01310</name>
    <name evidence="2" type="ORF">Y036_78</name>
</gene>
<dbReference type="Gene3D" id="3.30.450.20">
    <property type="entry name" value="PAS domain"/>
    <property type="match status" value="1"/>
</dbReference>
<comment type="caution">
    <text evidence="2">The sequence shown here is derived from an EMBL/GenBank/DDBJ whole genome shotgun (WGS) entry which is preliminary data.</text>
</comment>
<dbReference type="KEGG" id="but:X994_757"/>
<dbReference type="SUPFAM" id="SSF55785">
    <property type="entry name" value="PYP-like sensor domain (PAS domain)"/>
    <property type="match status" value="1"/>
</dbReference>
<sequence>MSLSTDVAFFRLLADSYHRLVGKSLVPEGMSAAEGAAWLYEAAPFGMLAHDASADPVFVYGNRRAQAIFEYDWDELTTLPSRLSAEPVERRERRSFLDRVARDGFVSDYRGVRVTKSGKRFWIEHATVWQLTDSAGHYRGQAAMIPEVRPIGESA</sequence>
<dbReference type="RefSeq" id="WP_004192119.1">
    <property type="nucleotide sequence ID" value="NZ_AP028071.1"/>
</dbReference>
<dbReference type="EMBL" id="JQIM01000010">
    <property type="protein sequence ID" value="KGX07701.1"/>
    <property type="molecule type" value="Genomic_DNA"/>
</dbReference>
<dbReference type="Proteomes" id="UP000030475">
    <property type="component" value="Unassembled WGS sequence"/>
</dbReference>
<dbReference type="InterPro" id="IPR035965">
    <property type="entry name" value="PAS-like_dom_sf"/>
</dbReference>
<proteinExistence type="predicted"/>
<protein>
    <submittedName>
        <fullName evidence="2">MEKHLA domain protein</fullName>
    </submittedName>
    <submittedName>
        <fullName evidence="3">MEKHLA domain-containing protein</fullName>
    </submittedName>
</protein>
<dbReference type="AlphaFoldDB" id="A0A069B8A4"/>
<accession>A0A069B8A4</accession>